<comment type="caution">
    <text evidence="7">The sequence shown here is derived from an EMBL/GenBank/DDBJ whole genome shotgun (WGS) entry which is preliminary data.</text>
</comment>
<name>A0A1B8RL88_9CLOT</name>
<protein>
    <submittedName>
        <fullName evidence="7">Oxidoreductase</fullName>
    </submittedName>
</protein>
<dbReference type="Gene3D" id="2.102.10.10">
    <property type="entry name" value="Rieske [2Fe-2S] iron-sulphur domain"/>
    <property type="match status" value="1"/>
</dbReference>
<keyword evidence="4" id="KW-0411">Iron-sulfur</keyword>
<keyword evidence="5" id="KW-1015">Disulfide bond</keyword>
<organism evidence="7 8">
    <name type="scientific">Clostridium paraputrificum</name>
    <dbReference type="NCBI Taxonomy" id="29363"/>
    <lineage>
        <taxon>Bacteria</taxon>
        <taxon>Bacillati</taxon>
        <taxon>Bacillota</taxon>
        <taxon>Clostridia</taxon>
        <taxon>Eubacteriales</taxon>
        <taxon>Clostridiaceae</taxon>
        <taxon>Clostridium</taxon>
    </lineage>
</organism>
<dbReference type="FunFam" id="2.102.10.10:FF:000014">
    <property type="entry name" value="Oxidoreductase, FAD dependent"/>
    <property type="match status" value="1"/>
</dbReference>
<dbReference type="AlphaFoldDB" id="A0A1B8RL88"/>
<keyword evidence="8" id="KW-1185">Reference proteome</keyword>
<keyword evidence="3" id="KW-0408">Iron</keyword>
<dbReference type="InterPro" id="IPR038010">
    <property type="entry name" value="YhfW_C"/>
</dbReference>
<dbReference type="SUPFAM" id="SSF51905">
    <property type="entry name" value="FAD/NAD(P)-binding domain"/>
    <property type="match status" value="1"/>
</dbReference>
<dbReference type="GO" id="GO:0004497">
    <property type="term" value="F:monooxygenase activity"/>
    <property type="evidence" value="ECO:0007669"/>
    <property type="project" value="UniProtKB-ARBA"/>
</dbReference>
<dbReference type="PROSITE" id="PS51296">
    <property type="entry name" value="RIESKE"/>
    <property type="match status" value="1"/>
</dbReference>
<dbReference type="GO" id="GO:0046872">
    <property type="term" value="F:metal ion binding"/>
    <property type="evidence" value="ECO:0007669"/>
    <property type="project" value="UniProtKB-KW"/>
</dbReference>
<dbReference type="Gene3D" id="3.30.9.10">
    <property type="entry name" value="D-Amino Acid Oxidase, subunit A, domain 2"/>
    <property type="match status" value="1"/>
</dbReference>
<keyword evidence="2" id="KW-0479">Metal-binding</keyword>
<evidence type="ECO:0000256" key="4">
    <source>
        <dbReference type="ARBA" id="ARBA00023014"/>
    </source>
</evidence>
<dbReference type="PANTHER" id="PTHR13847">
    <property type="entry name" value="SARCOSINE DEHYDROGENASE-RELATED"/>
    <property type="match status" value="1"/>
</dbReference>
<dbReference type="SUPFAM" id="SSF50022">
    <property type="entry name" value="ISP domain"/>
    <property type="match status" value="1"/>
</dbReference>
<evidence type="ECO:0000256" key="3">
    <source>
        <dbReference type="ARBA" id="ARBA00023004"/>
    </source>
</evidence>
<evidence type="ECO:0000259" key="6">
    <source>
        <dbReference type="PROSITE" id="PS51296"/>
    </source>
</evidence>
<evidence type="ECO:0000313" key="7">
    <source>
        <dbReference type="EMBL" id="OBY09491.1"/>
    </source>
</evidence>
<dbReference type="eggNOG" id="COG0665">
    <property type="taxonomic scope" value="Bacteria"/>
</dbReference>
<dbReference type="PANTHER" id="PTHR13847:SF274">
    <property type="entry name" value="RIESKE 2FE-2S IRON-SULFUR PROTEIN YHFW-RELATED"/>
    <property type="match status" value="1"/>
</dbReference>
<dbReference type="InterPro" id="IPR036922">
    <property type="entry name" value="Rieske_2Fe-2S_sf"/>
</dbReference>
<dbReference type="InterPro" id="IPR036188">
    <property type="entry name" value="FAD/NAD-bd_sf"/>
</dbReference>
<dbReference type="EMBL" id="MAPZ01000031">
    <property type="protein sequence ID" value="OBY09491.1"/>
    <property type="molecule type" value="Genomic_DNA"/>
</dbReference>
<evidence type="ECO:0000256" key="1">
    <source>
        <dbReference type="ARBA" id="ARBA00022714"/>
    </source>
</evidence>
<dbReference type="CDD" id="cd03477">
    <property type="entry name" value="Rieske_YhfW_C"/>
    <property type="match status" value="1"/>
</dbReference>
<dbReference type="InterPro" id="IPR005805">
    <property type="entry name" value="Rieske_Fe-S_prot_C"/>
</dbReference>
<dbReference type="Pfam" id="PF01266">
    <property type="entry name" value="DAO"/>
    <property type="match status" value="1"/>
</dbReference>
<dbReference type="GO" id="GO:0005737">
    <property type="term" value="C:cytoplasm"/>
    <property type="evidence" value="ECO:0007669"/>
    <property type="project" value="TreeGrafter"/>
</dbReference>
<dbReference type="Gene3D" id="3.50.50.60">
    <property type="entry name" value="FAD/NAD(P)-binding domain"/>
    <property type="match status" value="1"/>
</dbReference>
<accession>A0A1B8RL88</accession>
<proteinExistence type="predicted"/>
<dbReference type="GO" id="GO:0016020">
    <property type="term" value="C:membrane"/>
    <property type="evidence" value="ECO:0007669"/>
    <property type="project" value="InterPro"/>
</dbReference>
<evidence type="ECO:0000256" key="2">
    <source>
        <dbReference type="ARBA" id="ARBA00022723"/>
    </source>
</evidence>
<dbReference type="InterPro" id="IPR006076">
    <property type="entry name" value="FAD-dep_OxRdtase"/>
</dbReference>
<keyword evidence="1" id="KW-0001">2Fe-2S</keyword>
<dbReference type="Pfam" id="PF00355">
    <property type="entry name" value="Rieske"/>
    <property type="match status" value="1"/>
</dbReference>
<dbReference type="eggNOG" id="COG0723">
    <property type="taxonomic scope" value="Bacteria"/>
</dbReference>
<reference evidence="7 8" key="1">
    <citation type="submission" date="2016-06" db="EMBL/GenBank/DDBJ databases">
        <authorList>
            <person name="Kjaerup R.B."/>
            <person name="Dalgaard T.S."/>
            <person name="Juul-Madsen H.R."/>
        </authorList>
    </citation>
    <scope>NUCLEOTIDE SEQUENCE [LARGE SCALE GENOMIC DNA]</scope>
    <source>
        <strain evidence="7 8">373-A1</strain>
    </source>
</reference>
<dbReference type="InterPro" id="IPR017941">
    <property type="entry name" value="Rieske_2Fe-2S"/>
</dbReference>
<gene>
    <name evidence="7" type="ORF">CP373A1_15430</name>
</gene>
<evidence type="ECO:0000256" key="5">
    <source>
        <dbReference type="ARBA" id="ARBA00023157"/>
    </source>
</evidence>
<dbReference type="Proteomes" id="UP000092714">
    <property type="component" value="Unassembled WGS sequence"/>
</dbReference>
<dbReference type="GO" id="GO:0016705">
    <property type="term" value="F:oxidoreductase activity, acting on paired donors, with incorporation or reduction of molecular oxygen"/>
    <property type="evidence" value="ECO:0007669"/>
    <property type="project" value="UniProtKB-ARBA"/>
</dbReference>
<sequence length="515" mass="58436">MSNYDRRIKMGESYWIDSSEGRTYGPLSGSEDCQCGIIGGGIVGLTTAYLLTKKGKTVVLVDANKVAQGCTGRNTGKVTTQHNIIYSKIKKKYDLERARSYYEGNKEAIEFIEKIVKENNIECEFERETSYVFAETDEGLKELKEEYEVCKELGIDCDFVDELPIPIESKGAVAFNNVASINPKMYCDILGDLVVKQGGKIYENSPVTQVESGEKCSFQTREGKWVQCEQLVLASHFPFYDGEGFFFSRLEPKKTYAVAGDVPEGFVEGMYVNVEDPSRSLHYMNKENEHLLLIVGNTHKMGDDKNINHYEVLKEYGREKFGIKNYRYEWSAEDYFTPDYIPYIGHLNSKNENIYVATGFRKWGNTNGTLAGIIISDLIVSGESKYKDTFNPSRGKAFLSKDFVKFNMEVAYNYVKGKLKIGDMEIHLEEGEGKIINLNGRRYGAYKEGKHNVYIVDITCTHLGCELTWNNTDKTWDCPCHGSRFNYKGEVLEGPATEALKPYKCGENKINPKIK</sequence>
<evidence type="ECO:0000313" key="8">
    <source>
        <dbReference type="Proteomes" id="UP000092714"/>
    </source>
</evidence>
<dbReference type="GO" id="GO:0051537">
    <property type="term" value="F:2 iron, 2 sulfur cluster binding"/>
    <property type="evidence" value="ECO:0007669"/>
    <property type="project" value="UniProtKB-KW"/>
</dbReference>
<dbReference type="PRINTS" id="PR00162">
    <property type="entry name" value="RIESKE"/>
</dbReference>
<feature type="domain" description="Rieske" evidence="6">
    <location>
        <begin position="420"/>
        <end position="514"/>
    </location>
</feature>